<dbReference type="Proteomes" id="UP000635902">
    <property type="component" value="Unassembled WGS sequence"/>
</dbReference>
<accession>A0ABR9ZK93</accession>
<keyword evidence="5" id="KW-0812">Transmembrane</keyword>
<protein>
    <submittedName>
        <fullName evidence="11">Preprotein translocase subunit YajC</fullName>
    </submittedName>
</protein>
<evidence type="ECO:0000256" key="10">
    <source>
        <dbReference type="SAM" id="MobiDB-lite"/>
    </source>
</evidence>
<reference evidence="11 12" key="1">
    <citation type="submission" date="2020-10" db="EMBL/GenBank/DDBJ databases">
        <title>Novel species in genus Corynebacterium.</title>
        <authorList>
            <person name="Zhang G."/>
        </authorList>
    </citation>
    <scope>NUCLEOTIDE SEQUENCE [LARGE SCALE GENOMIC DNA]</scope>
    <source>
        <strain evidence="11 12">DSM 45110</strain>
    </source>
</reference>
<dbReference type="PANTHER" id="PTHR33909:SF1">
    <property type="entry name" value="SEC TRANSLOCON ACCESSORY COMPLEX SUBUNIT YAJC"/>
    <property type="match status" value="1"/>
</dbReference>
<dbReference type="PANTHER" id="PTHR33909">
    <property type="entry name" value="SEC TRANSLOCON ACCESSORY COMPLEX SUBUNIT YAJC"/>
    <property type="match status" value="1"/>
</dbReference>
<comment type="similarity">
    <text evidence="2">Belongs to the YajC family.</text>
</comment>
<feature type="region of interest" description="Disordered" evidence="10">
    <location>
        <begin position="85"/>
        <end position="110"/>
    </location>
</feature>
<evidence type="ECO:0000256" key="8">
    <source>
        <dbReference type="ARBA" id="ARBA00023010"/>
    </source>
</evidence>
<keyword evidence="8" id="KW-0811">Translocation</keyword>
<evidence type="ECO:0000256" key="7">
    <source>
        <dbReference type="ARBA" id="ARBA00022989"/>
    </source>
</evidence>
<dbReference type="NCBIfam" id="TIGR00739">
    <property type="entry name" value="yajC"/>
    <property type="match status" value="1"/>
</dbReference>
<keyword evidence="6" id="KW-0653">Protein transport</keyword>
<comment type="subcellular location">
    <subcellularLocation>
        <location evidence="1">Cell membrane</location>
        <topology evidence="1">Single-pass membrane protein</topology>
    </subcellularLocation>
</comment>
<evidence type="ECO:0000256" key="5">
    <source>
        <dbReference type="ARBA" id="ARBA00022692"/>
    </source>
</evidence>
<evidence type="ECO:0000256" key="1">
    <source>
        <dbReference type="ARBA" id="ARBA00004162"/>
    </source>
</evidence>
<organism evidence="11 12">
    <name type="scientific">Corynebacterium suicordis DSM 45110</name>
    <dbReference type="NCBI Taxonomy" id="1121369"/>
    <lineage>
        <taxon>Bacteria</taxon>
        <taxon>Bacillati</taxon>
        <taxon>Actinomycetota</taxon>
        <taxon>Actinomycetes</taxon>
        <taxon>Mycobacteriales</taxon>
        <taxon>Corynebacteriaceae</taxon>
        <taxon>Corynebacterium</taxon>
    </lineage>
</organism>
<name>A0ABR9ZK93_9CORY</name>
<gene>
    <name evidence="11" type="primary">yajC</name>
    <name evidence="11" type="ORF">IRY30_05460</name>
</gene>
<keyword evidence="4" id="KW-1003">Cell membrane</keyword>
<evidence type="ECO:0000256" key="9">
    <source>
        <dbReference type="ARBA" id="ARBA00023136"/>
    </source>
</evidence>
<keyword evidence="3" id="KW-0813">Transport</keyword>
<dbReference type="InterPro" id="IPR003849">
    <property type="entry name" value="Preprotein_translocase_YajC"/>
</dbReference>
<evidence type="ECO:0000256" key="2">
    <source>
        <dbReference type="ARBA" id="ARBA00006742"/>
    </source>
</evidence>
<sequence length="110" mass="12161">MDVFLLGLLLVVFVALPLISMRKQNRRVKEIQAFQERLHPGMVVKTTSGMHARIAHVGETTVDLEISAGVVSTWDKAVVLSLVETEEPAAATPQQAEEQRKDPETPEESL</sequence>
<dbReference type="RefSeq" id="WP_194556318.1">
    <property type="nucleotide sequence ID" value="NZ_JADKMY010000001.1"/>
</dbReference>
<comment type="caution">
    <text evidence="11">The sequence shown here is derived from an EMBL/GenBank/DDBJ whole genome shotgun (WGS) entry which is preliminary data.</text>
</comment>
<proteinExistence type="inferred from homology"/>
<keyword evidence="12" id="KW-1185">Reference proteome</keyword>
<evidence type="ECO:0000256" key="3">
    <source>
        <dbReference type="ARBA" id="ARBA00022448"/>
    </source>
</evidence>
<evidence type="ECO:0000256" key="6">
    <source>
        <dbReference type="ARBA" id="ARBA00022927"/>
    </source>
</evidence>
<dbReference type="EMBL" id="JADKMY010000001">
    <property type="protein sequence ID" value="MBF4553526.1"/>
    <property type="molecule type" value="Genomic_DNA"/>
</dbReference>
<evidence type="ECO:0000313" key="11">
    <source>
        <dbReference type="EMBL" id="MBF4553526.1"/>
    </source>
</evidence>
<evidence type="ECO:0000313" key="12">
    <source>
        <dbReference type="Proteomes" id="UP000635902"/>
    </source>
</evidence>
<evidence type="ECO:0000256" key="4">
    <source>
        <dbReference type="ARBA" id="ARBA00022475"/>
    </source>
</evidence>
<keyword evidence="7" id="KW-1133">Transmembrane helix</keyword>
<dbReference type="Pfam" id="PF02699">
    <property type="entry name" value="YajC"/>
    <property type="match status" value="1"/>
</dbReference>
<keyword evidence="9" id="KW-0472">Membrane</keyword>
<dbReference type="SMART" id="SM01323">
    <property type="entry name" value="YajC"/>
    <property type="match status" value="1"/>
</dbReference>